<feature type="domain" description="Reverse transcriptase" evidence="1">
    <location>
        <begin position="1"/>
        <end position="79"/>
    </location>
</feature>
<dbReference type="AlphaFoldDB" id="A0AAV4HUM0"/>
<reference evidence="2 3" key="1">
    <citation type="journal article" date="2021" name="Elife">
        <title>Chloroplast acquisition without the gene transfer in kleptoplastic sea slugs, Plakobranchus ocellatus.</title>
        <authorList>
            <person name="Maeda T."/>
            <person name="Takahashi S."/>
            <person name="Yoshida T."/>
            <person name="Shimamura S."/>
            <person name="Takaki Y."/>
            <person name="Nagai Y."/>
            <person name="Toyoda A."/>
            <person name="Suzuki Y."/>
            <person name="Arimoto A."/>
            <person name="Ishii H."/>
            <person name="Satoh N."/>
            <person name="Nishiyama T."/>
            <person name="Hasebe M."/>
            <person name="Maruyama T."/>
            <person name="Minagawa J."/>
            <person name="Obokata J."/>
            <person name="Shigenobu S."/>
        </authorList>
    </citation>
    <scope>NUCLEOTIDE SEQUENCE [LARGE SCALE GENOMIC DNA]</scope>
</reference>
<proteinExistence type="predicted"/>
<evidence type="ECO:0000313" key="2">
    <source>
        <dbReference type="EMBL" id="GFS01637.1"/>
    </source>
</evidence>
<protein>
    <submittedName>
        <fullName evidence="2">Pol polyprotein</fullName>
    </submittedName>
</protein>
<dbReference type="EMBL" id="BMAT01005886">
    <property type="protein sequence ID" value="GFS01637.1"/>
    <property type="molecule type" value="Genomic_DNA"/>
</dbReference>
<dbReference type="FunFam" id="3.30.70.270:FF:000026">
    <property type="entry name" value="Transposon Ty3-G Gag-Pol polyprotein"/>
    <property type="match status" value="1"/>
</dbReference>
<evidence type="ECO:0000259" key="1">
    <source>
        <dbReference type="PROSITE" id="PS50878"/>
    </source>
</evidence>
<organism evidence="2 3">
    <name type="scientific">Elysia marginata</name>
    <dbReference type="NCBI Taxonomy" id="1093978"/>
    <lineage>
        <taxon>Eukaryota</taxon>
        <taxon>Metazoa</taxon>
        <taxon>Spiralia</taxon>
        <taxon>Lophotrochozoa</taxon>
        <taxon>Mollusca</taxon>
        <taxon>Gastropoda</taxon>
        <taxon>Heterobranchia</taxon>
        <taxon>Euthyneura</taxon>
        <taxon>Panpulmonata</taxon>
        <taxon>Sacoglossa</taxon>
        <taxon>Placobranchoidea</taxon>
        <taxon>Plakobranchidae</taxon>
        <taxon>Elysia</taxon>
    </lineage>
</organism>
<dbReference type="PANTHER" id="PTHR37984">
    <property type="entry name" value="PROTEIN CBG26694"/>
    <property type="match status" value="1"/>
</dbReference>
<dbReference type="InterPro" id="IPR000477">
    <property type="entry name" value="RT_dom"/>
</dbReference>
<dbReference type="Gene3D" id="3.30.70.270">
    <property type="match status" value="2"/>
</dbReference>
<dbReference type="SUPFAM" id="SSF56672">
    <property type="entry name" value="DNA/RNA polymerases"/>
    <property type="match status" value="1"/>
</dbReference>
<dbReference type="InterPro" id="IPR050951">
    <property type="entry name" value="Retrovirus_Pol_polyprotein"/>
</dbReference>
<dbReference type="InterPro" id="IPR043128">
    <property type="entry name" value="Rev_trsase/Diguanyl_cyclase"/>
</dbReference>
<evidence type="ECO:0000313" key="3">
    <source>
        <dbReference type="Proteomes" id="UP000762676"/>
    </source>
</evidence>
<dbReference type="InterPro" id="IPR043502">
    <property type="entry name" value="DNA/RNA_pol_sf"/>
</dbReference>
<dbReference type="Proteomes" id="UP000762676">
    <property type="component" value="Unassembled WGS sequence"/>
</dbReference>
<dbReference type="Pfam" id="PF00078">
    <property type="entry name" value="RVT_1"/>
    <property type="match status" value="1"/>
</dbReference>
<accession>A0AAV4HUM0</accession>
<dbReference type="PROSITE" id="PS50878">
    <property type="entry name" value="RT_POL"/>
    <property type="match status" value="1"/>
</dbReference>
<keyword evidence="3" id="KW-1185">Reference proteome</keyword>
<name>A0AAV4HUM0_9GAST</name>
<comment type="caution">
    <text evidence="2">The sequence shown here is derived from an EMBL/GenBank/DDBJ whole genome shotgun (WGS) entry which is preliminary data.</text>
</comment>
<gene>
    <name evidence="2" type="ORF">ElyMa_002843100</name>
</gene>
<dbReference type="PANTHER" id="PTHR37984:SF11">
    <property type="entry name" value="INTEGRASE CATALYTIC DOMAIN-CONTAINING PROTEIN"/>
    <property type="match status" value="1"/>
</dbReference>
<sequence length="178" mass="20143">MFSIIAAPELFKHHLNQILHDIQAATNYIDDVIIFGKIREEHARNFQATLDQLQEQGVKLNKDKYLLGAKKVTFLGHVSGEDGIYLEPQKIKCISETTAPSTIVAVRSFLGMTQYVLRFIRGYATITEPLRMLTKKTQPWTWGKPQQDAFDQLKSPLTNAGVMSYFDSSKPTKIIVDA</sequence>